<keyword evidence="4 7" id="KW-1133">Transmembrane helix</keyword>
<feature type="transmembrane region" description="Helical" evidence="7">
    <location>
        <begin position="62"/>
        <end position="83"/>
    </location>
</feature>
<feature type="transmembrane region" description="Helical" evidence="7">
    <location>
        <begin position="121"/>
        <end position="140"/>
    </location>
</feature>
<comment type="caution">
    <text evidence="8">The sequence shown here is derived from an EMBL/GenBank/DDBJ whole genome shotgun (WGS) entry which is preliminary data.</text>
</comment>
<evidence type="ECO:0000256" key="4">
    <source>
        <dbReference type="ARBA" id="ARBA00022989"/>
    </source>
</evidence>
<protein>
    <submittedName>
        <fullName evidence="8">MFS transporter</fullName>
    </submittedName>
</protein>
<feature type="transmembrane region" description="Helical" evidence="7">
    <location>
        <begin position="273"/>
        <end position="294"/>
    </location>
</feature>
<dbReference type="PANTHER" id="PTHR23513">
    <property type="entry name" value="INTEGRAL MEMBRANE EFFLUX PROTEIN-RELATED"/>
    <property type="match status" value="1"/>
</dbReference>
<feature type="transmembrane region" description="Helical" evidence="7">
    <location>
        <begin position="30"/>
        <end position="56"/>
    </location>
</feature>
<evidence type="ECO:0000313" key="9">
    <source>
        <dbReference type="Proteomes" id="UP000561066"/>
    </source>
</evidence>
<keyword evidence="9" id="KW-1185">Reference proteome</keyword>
<dbReference type="Proteomes" id="UP000561066">
    <property type="component" value="Unassembled WGS sequence"/>
</dbReference>
<dbReference type="AlphaFoldDB" id="A0A7W4J607"/>
<name>A0A7W4J607_9PROT</name>
<feature type="transmembrane region" description="Helical" evidence="7">
    <location>
        <begin position="188"/>
        <end position="207"/>
    </location>
</feature>
<dbReference type="CDD" id="cd06173">
    <property type="entry name" value="MFS_MefA_like"/>
    <property type="match status" value="1"/>
</dbReference>
<evidence type="ECO:0000256" key="1">
    <source>
        <dbReference type="ARBA" id="ARBA00004651"/>
    </source>
</evidence>
<evidence type="ECO:0000256" key="2">
    <source>
        <dbReference type="ARBA" id="ARBA00022475"/>
    </source>
</evidence>
<gene>
    <name evidence="8" type="ORF">HLH21_04830</name>
</gene>
<feature type="transmembrane region" description="Helical" evidence="7">
    <location>
        <begin position="301"/>
        <end position="318"/>
    </location>
</feature>
<dbReference type="InterPro" id="IPR011701">
    <property type="entry name" value="MFS"/>
</dbReference>
<sequence length="420" mass="43705">MVSSRETHVTQQPGPADARGGGQFWRARNFMLFFVATSASTLGSAMVSVALTFAVLSHGHSAMILGVVLAAQAAPVVVLMVPAGAVADLWPRRSLMVGADLLRCASQGLTAVLMAGAHPSVAALVALVALVGIGNAFYGPAESGLIPVLARPEDLRRVNSLLSLSGSITAILGPSLGGMLVAVGSAPIAIGCDALTYAVSATCLSFMRTMRPTRRAATPFHTHLLTGWREFHRRRWLILMTAQYGILNLAAFAPFLILGPVSLAGTPHGARSWGIISSAVGIGGIVGGVIILFWRASRPLILYELAASALIVPLFLLARQAPVPVVALGGIAFGAGMVILNLVAQTTIQRQVPEEALSRINALFGLVAQGLTPLSYAMCGFLARSVGTKPVLVAGCVVVGASVVVLLMCRETWQLRDVPA</sequence>
<feature type="transmembrane region" description="Helical" evidence="7">
    <location>
        <begin position="390"/>
        <end position="409"/>
    </location>
</feature>
<keyword evidence="3 7" id="KW-0812">Transmembrane</keyword>
<dbReference type="SUPFAM" id="SSF103473">
    <property type="entry name" value="MFS general substrate transporter"/>
    <property type="match status" value="1"/>
</dbReference>
<dbReference type="GO" id="GO:0005886">
    <property type="term" value="C:plasma membrane"/>
    <property type="evidence" value="ECO:0007669"/>
    <property type="project" value="UniProtKB-SubCell"/>
</dbReference>
<dbReference type="EMBL" id="JABEQH010000005">
    <property type="protein sequence ID" value="MBB2175251.1"/>
    <property type="molecule type" value="Genomic_DNA"/>
</dbReference>
<evidence type="ECO:0000256" key="6">
    <source>
        <dbReference type="SAM" id="MobiDB-lite"/>
    </source>
</evidence>
<feature type="transmembrane region" description="Helical" evidence="7">
    <location>
        <begin position="236"/>
        <end position="261"/>
    </location>
</feature>
<reference evidence="8 9" key="1">
    <citation type="submission" date="2020-04" db="EMBL/GenBank/DDBJ databases">
        <title>Description of novel Gluconacetobacter.</title>
        <authorList>
            <person name="Sombolestani A."/>
        </authorList>
    </citation>
    <scope>NUCLEOTIDE SEQUENCE [LARGE SCALE GENOMIC DNA]</scope>
    <source>
        <strain evidence="8 9">LMG 21312</strain>
    </source>
</reference>
<evidence type="ECO:0000256" key="7">
    <source>
        <dbReference type="SAM" id="Phobius"/>
    </source>
</evidence>
<organism evidence="8 9">
    <name type="scientific">Gluconacetobacter johannae</name>
    <dbReference type="NCBI Taxonomy" id="112140"/>
    <lineage>
        <taxon>Bacteria</taxon>
        <taxon>Pseudomonadati</taxon>
        <taxon>Pseudomonadota</taxon>
        <taxon>Alphaproteobacteria</taxon>
        <taxon>Acetobacterales</taxon>
        <taxon>Acetobacteraceae</taxon>
        <taxon>Gluconacetobacter</taxon>
    </lineage>
</organism>
<accession>A0A7W4J607</accession>
<feature type="transmembrane region" description="Helical" evidence="7">
    <location>
        <begin position="356"/>
        <end position="378"/>
    </location>
</feature>
<dbReference type="GO" id="GO:0022857">
    <property type="term" value="F:transmembrane transporter activity"/>
    <property type="evidence" value="ECO:0007669"/>
    <property type="project" value="InterPro"/>
</dbReference>
<evidence type="ECO:0000313" key="8">
    <source>
        <dbReference type="EMBL" id="MBB2175251.1"/>
    </source>
</evidence>
<dbReference type="Pfam" id="PF07690">
    <property type="entry name" value="MFS_1"/>
    <property type="match status" value="1"/>
</dbReference>
<feature type="region of interest" description="Disordered" evidence="6">
    <location>
        <begin position="1"/>
        <end position="21"/>
    </location>
</feature>
<dbReference type="InterPro" id="IPR036259">
    <property type="entry name" value="MFS_trans_sf"/>
</dbReference>
<evidence type="ECO:0000256" key="3">
    <source>
        <dbReference type="ARBA" id="ARBA00022692"/>
    </source>
</evidence>
<evidence type="ECO:0000256" key="5">
    <source>
        <dbReference type="ARBA" id="ARBA00023136"/>
    </source>
</evidence>
<dbReference type="PANTHER" id="PTHR23513:SF11">
    <property type="entry name" value="STAPHYLOFERRIN A TRANSPORTER"/>
    <property type="match status" value="1"/>
</dbReference>
<dbReference type="Gene3D" id="1.20.1250.20">
    <property type="entry name" value="MFS general substrate transporter like domains"/>
    <property type="match status" value="1"/>
</dbReference>
<feature type="transmembrane region" description="Helical" evidence="7">
    <location>
        <begin position="324"/>
        <end position="344"/>
    </location>
</feature>
<keyword evidence="5 7" id="KW-0472">Membrane</keyword>
<proteinExistence type="predicted"/>
<keyword evidence="2" id="KW-1003">Cell membrane</keyword>
<comment type="subcellular location">
    <subcellularLocation>
        <location evidence="1">Cell membrane</location>
        <topology evidence="1">Multi-pass membrane protein</topology>
    </subcellularLocation>
</comment>